<accession>X1DAJ9</accession>
<comment type="caution">
    <text evidence="1">The sequence shown here is derived from an EMBL/GenBank/DDBJ whole genome shotgun (WGS) entry which is preliminary data.</text>
</comment>
<reference evidence="1" key="1">
    <citation type="journal article" date="2014" name="Front. Microbiol.">
        <title>High frequency of phylogenetically diverse reductive dehalogenase-homologous genes in deep subseafloor sedimentary metagenomes.</title>
        <authorList>
            <person name="Kawai M."/>
            <person name="Futagami T."/>
            <person name="Toyoda A."/>
            <person name="Takaki Y."/>
            <person name="Nishi S."/>
            <person name="Hori S."/>
            <person name="Arai W."/>
            <person name="Tsubouchi T."/>
            <person name="Morono Y."/>
            <person name="Uchiyama I."/>
            <person name="Ito T."/>
            <person name="Fujiyama A."/>
            <person name="Inagaki F."/>
            <person name="Takami H."/>
        </authorList>
    </citation>
    <scope>NUCLEOTIDE SEQUENCE</scope>
    <source>
        <strain evidence="1">Expedition CK06-06</strain>
    </source>
</reference>
<dbReference type="InterPro" id="IPR036852">
    <property type="entry name" value="Peptidase_S8/S53_dom_sf"/>
</dbReference>
<feature type="non-terminal residue" evidence="1">
    <location>
        <position position="212"/>
    </location>
</feature>
<protein>
    <recommendedName>
        <fullName evidence="2">Peptidase S8/S53 domain-containing protein</fullName>
    </recommendedName>
</protein>
<dbReference type="SUPFAM" id="SSF52743">
    <property type="entry name" value="Subtilisin-like"/>
    <property type="match status" value="1"/>
</dbReference>
<dbReference type="GO" id="GO:0006508">
    <property type="term" value="P:proteolysis"/>
    <property type="evidence" value="ECO:0007669"/>
    <property type="project" value="InterPro"/>
</dbReference>
<sequence>MGVMVFSLLMIPFTPIASVDSQVAQALPETQQEFVQKWADRVENDMVGEKMDPILISYMETGVVDESISTKADGSVKLLLYVVPDFDIYALNNIADVSWQIDLVVSRVLAVSVDSIGALKQLEAMDGIKFIQADRYIDREIEGGPGAETDMFNINDVVGSTAAAALDYNGTGAVVAIDDTGIDFSQPDLRGTEYFNGGYPMSYDPSSLGLTD</sequence>
<proteinExistence type="predicted"/>
<organism evidence="1">
    <name type="scientific">marine sediment metagenome</name>
    <dbReference type="NCBI Taxonomy" id="412755"/>
    <lineage>
        <taxon>unclassified sequences</taxon>
        <taxon>metagenomes</taxon>
        <taxon>ecological metagenomes</taxon>
    </lineage>
</organism>
<name>X1DAJ9_9ZZZZ</name>
<dbReference type="AlphaFoldDB" id="X1DAJ9"/>
<gene>
    <name evidence="1" type="ORF">S01H4_58848</name>
</gene>
<dbReference type="EMBL" id="BART01034433">
    <property type="protein sequence ID" value="GAH17277.1"/>
    <property type="molecule type" value="Genomic_DNA"/>
</dbReference>
<evidence type="ECO:0000313" key="1">
    <source>
        <dbReference type="EMBL" id="GAH17277.1"/>
    </source>
</evidence>
<evidence type="ECO:0008006" key="2">
    <source>
        <dbReference type="Google" id="ProtNLM"/>
    </source>
</evidence>
<dbReference type="GO" id="GO:0004252">
    <property type="term" value="F:serine-type endopeptidase activity"/>
    <property type="evidence" value="ECO:0007669"/>
    <property type="project" value="InterPro"/>
</dbReference>